<evidence type="ECO:0000256" key="3">
    <source>
        <dbReference type="SAM" id="Phobius"/>
    </source>
</evidence>
<feature type="transmembrane region" description="Helical" evidence="3">
    <location>
        <begin position="27"/>
        <end position="51"/>
    </location>
</feature>
<dbReference type="PANTHER" id="PTHR33392:SF6">
    <property type="entry name" value="POLYISOPRENYL-TEICHOIC ACID--PEPTIDOGLYCAN TEICHOIC ACID TRANSFERASE TAGU"/>
    <property type="match status" value="1"/>
</dbReference>
<organism evidence="5 6">
    <name type="scientific">Leucobacter ruminantium</name>
    <dbReference type="NCBI Taxonomy" id="1289170"/>
    <lineage>
        <taxon>Bacteria</taxon>
        <taxon>Bacillati</taxon>
        <taxon>Actinomycetota</taxon>
        <taxon>Actinomycetes</taxon>
        <taxon>Micrococcales</taxon>
        <taxon>Microbacteriaceae</taxon>
        <taxon>Leucobacter</taxon>
    </lineage>
</organism>
<keyword evidence="3" id="KW-0472">Membrane</keyword>
<name>A0A939RZ70_9MICO</name>
<reference evidence="5" key="1">
    <citation type="submission" date="2021-03" db="EMBL/GenBank/DDBJ databases">
        <title>Leucobacter chromiisoli sp. nov., isolated from chromium-containing soil of chemical plant.</title>
        <authorList>
            <person name="Xu Z."/>
        </authorList>
    </citation>
    <scope>NUCLEOTIDE SEQUENCE</scope>
    <source>
        <strain evidence="5">A2</strain>
    </source>
</reference>
<evidence type="ECO:0000313" key="5">
    <source>
        <dbReference type="EMBL" id="MBO1805566.1"/>
    </source>
</evidence>
<evidence type="ECO:0000256" key="1">
    <source>
        <dbReference type="ARBA" id="ARBA00006068"/>
    </source>
</evidence>
<dbReference type="PANTHER" id="PTHR33392">
    <property type="entry name" value="POLYISOPRENYL-TEICHOIC ACID--PEPTIDOGLYCAN TEICHOIC ACID TRANSFERASE TAGU"/>
    <property type="match status" value="1"/>
</dbReference>
<evidence type="ECO:0000313" key="6">
    <source>
        <dbReference type="Proteomes" id="UP000664398"/>
    </source>
</evidence>
<protein>
    <submittedName>
        <fullName evidence="5">LCP family protein</fullName>
    </submittedName>
</protein>
<keyword evidence="3" id="KW-1133">Transmembrane helix</keyword>
<proteinExistence type="inferred from homology"/>
<dbReference type="InterPro" id="IPR050922">
    <property type="entry name" value="LytR/CpsA/Psr_CW_biosynth"/>
</dbReference>
<feature type="region of interest" description="Disordered" evidence="2">
    <location>
        <begin position="363"/>
        <end position="450"/>
    </location>
</feature>
<accession>A0A939RZ70</accession>
<keyword evidence="6" id="KW-1185">Reference proteome</keyword>
<comment type="similarity">
    <text evidence="1">Belongs to the LytR/CpsA/Psr (LCP) family.</text>
</comment>
<dbReference type="InterPro" id="IPR004474">
    <property type="entry name" value="LytR_CpsA_psr"/>
</dbReference>
<gene>
    <name evidence="5" type="ORF">J4H91_09575</name>
</gene>
<feature type="domain" description="Cell envelope-related transcriptional attenuator" evidence="4">
    <location>
        <begin position="107"/>
        <end position="264"/>
    </location>
</feature>
<dbReference type="RefSeq" id="WP_208046042.1">
    <property type="nucleotide sequence ID" value="NZ_JAGDYL010000015.1"/>
</dbReference>
<keyword evidence="3" id="KW-0812">Transmembrane</keyword>
<dbReference type="AlphaFoldDB" id="A0A939RZ70"/>
<dbReference type="NCBIfam" id="TIGR00350">
    <property type="entry name" value="lytR_cpsA_psr"/>
    <property type="match status" value="1"/>
</dbReference>
<evidence type="ECO:0000259" key="4">
    <source>
        <dbReference type="Pfam" id="PF03816"/>
    </source>
</evidence>
<sequence length="450" mass="46770">MSKNREHGVSSRFRHGRLRRSSSWGNALRVLITGALVVGLSGVATVAYAVWGLAQNVNTVSLGGSAPGVDAVDLSSQSLDGPLTVLLVGSDTRAGQSLDDGETGELNDVNLLLHVSADHENATVISFPRDLMVPIPSCPGPNGEPDYTPAMSEQQINTTLGVGGLPCVAATISELTGMEIPYAGMVTFDGVIQMSNAIGGVEVCLTQPIDDPYTGLELPAGMNTLSGGQALQFLRTRHGVGDGGDTSRISNQQVFMSAMMRQLKSSNTLGDPMKVYGLAKAIVENMTLSDNMANVPFMQAAAGTVKDIDLSRINFVQYPTTTHPYEAGRLTPDSASAQALIDAVVSGQPFNVTAVGEGVAADGTAETADPSAEPQVDPETGLPIDPATGWPIDPATGWPIDPATGQPVDPATIPPTETPAADPNAPVELPSNITGQRADQQTCSQGRTVF</sequence>
<feature type="compositionally biased region" description="Polar residues" evidence="2">
    <location>
        <begin position="431"/>
        <end position="450"/>
    </location>
</feature>
<evidence type="ECO:0000256" key="2">
    <source>
        <dbReference type="SAM" id="MobiDB-lite"/>
    </source>
</evidence>
<dbReference type="Pfam" id="PF03816">
    <property type="entry name" value="LytR_cpsA_psr"/>
    <property type="match status" value="1"/>
</dbReference>
<comment type="caution">
    <text evidence="5">The sequence shown here is derived from an EMBL/GenBank/DDBJ whole genome shotgun (WGS) entry which is preliminary data.</text>
</comment>
<dbReference type="EMBL" id="JAGDYL010000015">
    <property type="protein sequence ID" value="MBO1805566.1"/>
    <property type="molecule type" value="Genomic_DNA"/>
</dbReference>
<dbReference type="Proteomes" id="UP000664398">
    <property type="component" value="Unassembled WGS sequence"/>
</dbReference>
<dbReference type="Gene3D" id="3.40.630.190">
    <property type="entry name" value="LCP protein"/>
    <property type="match status" value="1"/>
</dbReference>